<evidence type="ECO:0000313" key="2">
    <source>
        <dbReference type="EMBL" id="SJZ75567.1"/>
    </source>
</evidence>
<organism evidence="2 3">
    <name type="scientific">Treponema porcinum</name>
    <dbReference type="NCBI Taxonomy" id="261392"/>
    <lineage>
        <taxon>Bacteria</taxon>
        <taxon>Pseudomonadati</taxon>
        <taxon>Spirochaetota</taxon>
        <taxon>Spirochaetia</taxon>
        <taxon>Spirochaetales</taxon>
        <taxon>Treponemataceae</taxon>
        <taxon>Treponema</taxon>
    </lineage>
</organism>
<name>A0A1T4N929_TREPO</name>
<dbReference type="RefSeq" id="WP_078934087.1">
    <property type="nucleotide sequence ID" value="NZ_FUWG01000021.1"/>
</dbReference>
<accession>A0A1T4N929</accession>
<sequence>MKKSSLFIGFLLSLIGLLLLIIPRQCVQAIVILLGIEAVANGIYSLMYTRKLIPDSSFQYTVICRGMLSIVIGLLAFFLPLKFAQAMWNIMLFVLAVYLIIGALLQMYATGKLRETGVDRRQFIIESIISICAAIVMFIIGAKSGIVFVRVVGIIVLLCGLSYLFFLWRTRPLVQEPVEVVDDISGTIEKSNE</sequence>
<feature type="transmembrane region" description="Helical" evidence="1">
    <location>
        <begin position="29"/>
        <end position="48"/>
    </location>
</feature>
<feature type="transmembrane region" description="Helical" evidence="1">
    <location>
        <begin position="123"/>
        <end position="141"/>
    </location>
</feature>
<dbReference type="STRING" id="261392.SAMN02745149_02209"/>
<dbReference type="GeneID" id="78317476"/>
<reference evidence="2 3" key="1">
    <citation type="submission" date="2017-02" db="EMBL/GenBank/DDBJ databases">
        <authorList>
            <person name="Peterson S.W."/>
        </authorList>
    </citation>
    <scope>NUCLEOTIDE SEQUENCE [LARGE SCALE GENOMIC DNA]</scope>
    <source>
        <strain evidence="2 3">ATCC BAA-908</strain>
    </source>
</reference>
<dbReference type="InterPro" id="IPR005325">
    <property type="entry name" value="DUF308_memb"/>
</dbReference>
<dbReference type="OrthoDB" id="10005153at2"/>
<feature type="transmembrane region" description="Helical" evidence="1">
    <location>
        <begin position="147"/>
        <end position="168"/>
    </location>
</feature>
<keyword evidence="1" id="KW-0472">Membrane</keyword>
<proteinExistence type="predicted"/>
<keyword evidence="3" id="KW-1185">Reference proteome</keyword>
<evidence type="ECO:0000313" key="3">
    <source>
        <dbReference type="Proteomes" id="UP000190423"/>
    </source>
</evidence>
<keyword evidence="1" id="KW-1133">Transmembrane helix</keyword>
<dbReference type="Pfam" id="PF03729">
    <property type="entry name" value="DUF308"/>
    <property type="match status" value="1"/>
</dbReference>
<dbReference type="EMBL" id="FUWG01000021">
    <property type="protein sequence ID" value="SJZ75567.1"/>
    <property type="molecule type" value="Genomic_DNA"/>
</dbReference>
<protein>
    <submittedName>
        <fullName evidence="2">Uncharacterized membrane protein HdeD, DUF308 family</fullName>
    </submittedName>
</protein>
<evidence type="ECO:0000256" key="1">
    <source>
        <dbReference type="SAM" id="Phobius"/>
    </source>
</evidence>
<feature type="transmembrane region" description="Helical" evidence="1">
    <location>
        <begin position="87"/>
        <end position="111"/>
    </location>
</feature>
<gene>
    <name evidence="2" type="ORF">SAMN02745149_02209</name>
</gene>
<feature type="transmembrane region" description="Helical" evidence="1">
    <location>
        <begin position="60"/>
        <end position="81"/>
    </location>
</feature>
<dbReference type="Proteomes" id="UP000190423">
    <property type="component" value="Unassembled WGS sequence"/>
</dbReference>
<keyword evidence="1" id="KW-0812">Transmembrane</keyword>
<feature type="transmembrane region" description="Helical" evidence="1">
    <location>
        <begin position="7"/>
        <end position="23"/>
    </location>
</feature>
<dbReference type="AlphaFoldDB" id="A0A1T4N929"/>